<dbReference type="OrthoDB" id="410104at2759"/>
<dbReference type="OMA" id="NICTEPQ"/>
<evidence type="ECO:0000259" key="1">
    <source>
        <dbReference type="Pfam" id="PF00078"/>
    </source>
</evidence>
<accession>A0A0N4WK61</accession>
<keyword evidence="3" id="KW-1185">Reference proteome</keyword>
<dbReference type="InterPro" id="IPR000477">
    <property type="entry name" value="RT_dom"/>
</dbReference>
<dbReference type="Proteomes" id="UP000268014">
    <property type="component" value="Unassembled WGS sequence"/>
</dbReference>
<dbReference type="EMBL" id="UZAF01017569">
    <property type="protein sequence ID" value="VDO42878.1"/>
    <property type="molecule type" value="Genomic_DNA"/>
</dbReference>
<dbReference type="Pfam" id="PF00078">
    <property type="entry name" value="RVT_1"/>
    <property type="match status" value="1"/>
</dbReference>
<evidence type="ECO:0000313" key="4">
    <source>
        <dbReference type="WBParaSite" id="HPLM_0001144601-mRNA-1"/>
    </source>
</evidence>
<gene>
    <name evidence="2" type="ORF">HPLM_LOCUS11438</name>
</gene>
<dbReference type="PANTHER" id="PTHR19446">
    <property type="entry name" value="REVERSE TRANSCRIPTASES"/>
    <property type="match status" value="1"/>
</dbReference>
<dbReference type="STRING" id="6290.A0A0N4WK61"/>
<dbReference type="AlphaFoldDB" id="A0A0N4WK61"/>
<reference evidence="2 3" key="2">
    <citation type="submission" date="2018-11" db="EMBL/GenBank/DDBJ databases">
        <authorList>
            <consortium name="Pathogen Informatics"/>
        </authorList>
    </citation>
    <scope>NUCLEOTIDE SEQUENCE [LARGE SCALE GENOMIC DNA]</scope>
    <source>
        <strain evidence="2 3">MHpl1</strain>
    </source>
</reference>
<protein>
    <submittedName>
        <fullName evidence="4">Reverse transcriptase domain-containing protein</fullName>
    </submittedName>
</protein>
<evidence type="ECO:0000313" key="2">
    <source>
        <dbReference type="EMBL" id="VDO42878.1"/>
    </source>
</evidence>
<dbReference type="WBParaSite" id="HPLM_0001144601-mRNA-1">
    <property type="protein sequence ID" value="HPLM_0001144601-mRNA-1"/>
    <property type="gene ID" value="HPLM_0001144601"/>
</dbReference>
<proteinExistence type="predicted"/>
<name>A0A0N4WK61_HAEPC</name>
<reference evidence="4" key="1">
    <citation type="submission" date="2017-02" db="UniProtKB">
        <authorList>
            <consortium name="WormBaseParasite"/>
        </authorList>
    </citation>
    <scope>IDENTIFICATION</scope>
</reference>
<organism evidence="4">
    <name type="scientific">Haemonchus placei</name>
    <name type="common">Barber's pole worm</name>
    <dbReference type="NCBI Taxonomy" id="6290"/>
    <lineage>
        <taxon>Eukaryota</taxon>
        <taxon>Metazoa</taxon>
        <taxon>Ecdysozoa</taxon>
        <taxon>Nematoda</taxon>
        <taxon>Chromadorea</taxon>
        <taxon>Rhabditida</taxon>
        <taxon>Rhabditina</taxon>
        <taxon>Rhabditomorpha</taxon>
        <taxon>Strongyloidea</taxon>
        <taxon>Trichostrongylidae</taxon>
        <taxon>Haemonchus</taxon>
    </lineage>
</organism>
<evidence type="ECO:0000313" key="3">
    <source>
        <dbReference type="Proteomes" id="UP000268014"/>
    </source>
</evidence>
<feature type="domain" description="Reverse transcriptase" evidence="1">
    <location>
        <begin position="102"/>
        <end position="242"/>
    </location>
</feature>
<sequence>MAVKQSLREYGRTKLLKAAEARSSIRRCKRDLSDQKAVMSALLDKDGSLDNITVDLLRSRSTALHTLLAEHFNHYLKLKRFPEQRKEPKTILLFQERSARGIHNYRPISLLSVVYKSFTIVLLHRMESILDEHHSVEQSGFRRNFSCMHNIQAVGQLIERSREYRLPSALLFVDYKKASDSVAINAVLNVLMQAGVDPDYVHLFEQCLSNTSTFIQLFDPKLKIPVGKGVRQGDTIFPKFFTAAL</sequence>